<evidence type="ECO:0000313" key="2">
    <source>
        <dbReference type="Proteomes" id="UP000008207"/>
    </source>
</evidence>
<dbReference type="InterPro" id="IPR004027">
    <property type="entry name" value="SEC_C_motif"/>
</dbReference>
<evidence type="ECO:0000313" key="1">
    <source>
        <dbReference type="EMBL" id="ACL60392.1"/>
    </source>
</evidence>
<dbReference type="HOGENOM" id="CLU_890971_0_0_5"/>
<gene>
    <name evidence="1" type="ordered locus">Mnod_5550</name>
</gene>
<dbReference type="Pfam" id="PF06685">
    <property type="entry name" value="DUF1186"/>
    <property type="match status" value="1"/>
</dbReference>
<dbReference type="SUPFAM" id="SSF103642">
    <property type="entry name" value="Sec-C motif"/>
    <property type="match status" value="1"/>
</dbReference>
<dbReference type="EMBL" id="CP001349">
    <property type="protein sequence ID" value="ACL60392.1"/>
    <property type="molecule type" value="Genomic_DNA"/>
</dbReference>
<dbReference type="STRING" id="460265.Mnod_5550"/>
<dbReference type="AlphaFoldDB" id="B8IP74"/>
<proteinExistence type="predicted"/>
<organism evidence="1 2">
    <name type="scientific">Methylobacterium nodulans (strain LMG 21967 / CNCM I-2342 / ORS 2060)</name>
    <dbReference type="NCBI Taxonomy" id="460265"/>
    <lineage>
        <taxon>Bacteria</taxon>
        <taxon>Pseudomonadati</taxon>
        <taxon>Pseudomonadota</taxon>
        <taxon>Alphaproteobacteria</taxon>
        <taxon>Hyphomicrobiales</taxon>
        <taxon>Methylobacteriaceae</taxon>
        <taxon>Methylobacterium</taxon>
    </lineage>
</organism>
<name>B8IP74_METNO</name>
<dbReference type="InterPro" id="IPR010602">
    <property type="entry name" value="DUF1186"/>
</dbReference>
<keyword evidence="2" id="KW-1185">Reference proteome</keyword>
<sequence>MGSAMTDAALVEELSNAAHLPELALARAVLAPDSIAEPVLAALDRAAAGENLSVPDATLLFWGLHVLAARRDGRAYAPLLRLMRLPEDFVLEVLGDDFAETAPRVVASLFDGEADDLFAAADDPATDGLLRMSLLGAIAFLTAEGRIEAARTRDFLVRFDEENRAEVGDPAWQGWEDAIGVLGLTDLAERVRDSRRSGRTPPDFSFVTDFERALQEARDNPASRARFDKLKLGYIEDIVDELAWTAEPDPEAENLPDLPLPHHNPYRDVGRNDPCPCGSGKKFKKCCYEKMAARGL</sequence>
<accession>B8IP74</accession>
<dbReference type="eggNOG" id="COG3012">
    <property type="taxonomic scope" value="Bacteria"/>
</dbReference>
<dbReference type="KEGG" id="mno:Mnod_5550"/>
<dbReference type="Pfam" id="PF02810">
    <property type="entry name" value="SEC-C"/>
    <property type="match status" value="1"/>
</dbReference>
<reference evidence="1 2" key="1">
    <citation type="submission" date="2009-01" db="EMBL/GenBank/DDBJ databases">
        <title>Complete sequence of chromosome of Methylobacterium nodulans ORS 2060.</title>
        <authorList>
            <consortium name="US DOE Joint Genome Institute"/>
            <person name="Lucas S."/>
            <person name="Copeland A."/>
            <person name="Lapidus A."/>
            <person name="Glavina del Rio T."/>
            <person name="Dalin E."/>
            <person name="Tice H."/>
            <person name="Bruce D."/>
            <person name="Goodwin L."/>
            <person name="Pitluck S."/>
            <person name="Sims D."/>
            <person name="Brettin T."/>
            <person name="Detter J.C."/>
            <person name="Han C."/>
            <person name="Larimer F."/>
            <person name="Land M."/>
            <person name="Hauser L."/>
            <person name="Kyrpides N."/>
            <person name="Ivanova N."/>
            <person name="Marx C.J."/>
            <person name="Richardson P."/>
        </authorList>
    </citation>
    <scope>NUCLEOTIDE SEQUENCE [LARGE SCALE GENOMIC DNA]</scope>
    <source>
        <strain evidence="2">LMG 21967 / CNCM I-2342 / ORS 2060</strain>
    </source>
</reference>
<protein>
    <submittedName>
        <fullName evidence="1">SEC-C motif domain protein</fullName>
    </submittedName>
</protein>
<dbReference type="Proteomes" id="UP000008207">
    <property type="component" value="Chromosome"/>
</dbReference>
<dbReference type="Gene3D" id="3.10.450.50">
    <property type="match status" value="1"/>
</dbReference>